<organism evidence="4 5">
    <name type="scientific">Streptomyces graminofaciens</name>
    <dbReference type="NCBI Taxonomy" id="68212"/>
    <lineage>
        <taxon>Bacteria</taxon>
        <taxon>Bacillati</taxon>
        <taxon>Actinomycetota</taxon>
        <taxon>Actinomycetes</taxon>
        <taxon>Kitasatosporales</taxon>
        <taxon>Streptomycetaceae</taxon>
        <taxon>Streptomyces</taxon>
    </lineage>
</organism>
<dbReference type="InterPro" id="IPR011010">
    <property type="entry name" value="DNA_brk_join_enz"/>
</dbReference>
<evidence type="ECO:0000313" key="5">
    <source>
        <dbReference type="Proteomes" id="UP001321542"/>
    </source>
</evidence>
<dbReference type="EMBL" id="AP018448">
    <property type="protein sequence ID" value="BBC30074.1"/>
    <property type="molecule type" value="Genomic_DNA"/>
</dbReference>
<dbReference type="InterPro" id="IPR013762">
    <property type="entry name" value="Integrase-like_cat_sf"/>
</dbReference>
<dbReference type="Gene3D" id="1.10.150.130">
    <property type="match status" value="1"/>
</dbReference>
<dbReference type="Proteomes" id="UP001321542">
    <property type="component" value="Chromosome"/>
</dbReference>
<accession>A0ABM7F2Q5</accession>
<evidence type="ECO:0008006" key="6">
    <source>
        <dbReference type="Google" id="ProtNLM"/>
    </source>
</evidence>
<dbReference type="SUPFAM" id="SSF56349">
    <property type="entry name" value="DNA breaking-rejoining enzymes"/>
    <property type="match status" value="1"/>
</dbReference>
<protein>
    <recommendedName>
        <fullName evidence="6">Integrase</fullName>
    </recommendedName>
</protein>
<evidence type="ECO:0000256" key="1">
    <source>
        <dbReference type="ARBA" id="ARBA00023125"/>
    </source>
</evidence>
<reference evidence="4 5" key="2">
    <citation type="journal article" date="2023" name="ChemBioChem">
        <title>Acyltransferase Domain Exchange between Two Independent Type I Polyketide Synthases in the Same Producer Strain of Macrolide Antibiotics.</title>
        <authorList>
            <person name="Kudo F."/>
            <person name="Kishikawa K."/>
            <person name="Tsuboi K."/>
            <person name="Kido T."/>
            <person name="Usui T."/>
            <person name="Hashimoto J."/>
            <person name="Shin-Ya K."/>
            <person name="Miyanaga A."/>
            <person name="Eguchi T."/>
        </authorList>
    </citation>
    <scope>NUCLEOTIDE SEQUENCE [LARGE SCALE GENOMIC DNA]</scope>
    <source>
        <strain evidence="4 5">A-8890</strain>
    </source>
</reference>
<reference evidence="4 5" key="1">
    <citation type="journal article" date="2010" name="ChemBioChem">
        <title>Cloning and characterization of the biosynthetic gene cluster of 16-membered macrolide antibiotic FD-891: involvement of a dual functional cytochrome P450 monooxygenase catalyzing epoxidation and hydroxylation.</title>
        <authorList>
            <person name="Kudo F."/>
            <person name="Motegi A."/>
            <person name="Mizoue K."/>
            <person name="Eguchi T."/>
        </authorList>
    </citation>
    <scope>NUCLEOTIDE SEQUENCE [LARGE SCALE GENOMIC DNA]</scope>
    <source>
        <strain evidence="4 5">A-8890</strain>
    </source>
</reference>
<evidence type="ECO:0000256" key="3">
    <source>
        <dbReference type="SAM" id="MobiDB-lite"/>
    </source>
</evidence>
<dbReference type="Gene3D" id="1.10.443.10">
    <property type="entry name" value="Intergrase catalytic core"/>
    <property type="match status" value="1"/>
</dbReference>
<keyword evidence="5" id="KW-1185">Reference proteome</keyword>
<gene>
    <name evidence="4" type="ORF">SGFS_013680</name>
</gene>
<dbReference type="InterPro" id="IPR010998">
    <property type="entry name" value="Integrase_recombinase_N"/>
</dbReference>
<keyword evidence="2" id="KW-0233">DNA recombination</keyword>
<evidence type="ECO:0000256" key="2">
    <source>
        <dbReference type="ARBA" id="ARBA00023172"/>
    </source>
</evidence>
<feature type="region of interest" description="Disordered" evidence="3">
    <location>
        <begin position="424"/>
        <end position="444"/>
    </location>
</feature>
<dbReference type="RefSeq" id="WP_286248401.1">
    <property type="nucleotide sequence ID" value="NZ_AP018448.1"/>
</dbReference>
<keyword evidence="1" id="KW-0238">DNA-binding</keyword>
<evidence type="ECO:0000313" key="4">
    <source>
        <dbReference type="EMBL" id="BBC30074.1"/>
    </source>
</evidence>
<sequence length="444" mass="51779">MPYVEMRGNSIRVKWWSGEYHLDSTGKATRRKKYESASGPAPGVPFDDDDEAYNYGLDREYEVRHGKHIRRADSKTLMERYCWLWHEAQDLRPISMKGYKTRLNARIIPYWGRHAVGDITTWEYEAWKKSLRAEVAAGGLSEYHCNSLLSLFSLLMKDAVTKYKLRTESPVVAQPRRGRYKKKSREKKRPLDMAVLHQLASNAYTVWGFTGWTYIWTIAFTAMRPPGEMWGMRREYASVNWPANEPDPELRKELLDRYGKMPALRVQNQMQYVDGARRLIEPKYESYRNLVLPPFLHEMHCALLRSHDSPWMFPALGGEAMGSQWTRDYWKPMRDGAKERAGRHDFRRAEIPKVEAMAGKRIYLLRHGHKEWLDEDGHGRVAVETRMGHEVAGLEGLYGNLTPGMELRIVETLQERWEKFMGPERGMWQPPFPSPLPSGELDGK</sequence>
<name>A0ABM7F2Q5_9ACTN</name>
<proteinExistence type="predicted"/>